<dbReference type="PaxDb" id="3880-AES79855"/>
<accession>G7KY67</accession>
<dbReference type="EMBL" id="CM001223">
    <property type="protein sequence ID" value="AES79855.2"/>
    <property type="molecule type" value="Genomic_DNA"/>
</dbReference>
<accession>A0A0C3W8A5</accession>
<proteinExistence type="predicted"/>
<dbReference type="HOGENOM" id="CLU_2985155_0_0_1"/>
<gene>
    <name evidence="1" type="ordered locus">MTR_7g073420</name>
</gene>
<evidence type="ECO:0000313" key="3">
    <source>
        <dbReference type="Proteomes" id="UP000002051"/>
    </source>
</evidence>
<dbReference type="Proteomes" id="UP000002051">
    <property type="component" value="Unassembled WGS sequence"/>
</dbReference>
<protein>
    <submittedName>
        <fullName evidence="1 2">Uncharacterized protein</fullName>
    </submittedName>
</protein>
<feature type="non-terminal residue" evidence="1">
    <location>
        <position position="1"/>
    </location>
</feature>
<sequence>LGKKIEELIPTNIKISSFVGVASNALVALSDDVVAGPKDVRFTFFVIDGKPSYSIILG</sequence>
<keyword evidence="3" id="KW-1185">Reference proteome</keyword>
<reference evidence="1 3" key="2">
    <citation type="journal article" date="2014" name="BMC Genomics">
        <title>An improved genome release (version Mt4.0) for the model legume Medicago truncatula.</title>
        <authorList>
            <person name="Tang H."/>
            <person name="Krishnakumar V."/>
            <person name="Bidwell S."/>
            <person name="Rosen B."/>
            <person name="Chan A."/>
            <person name="Zhou S."/>
            <person name="Gentzbittel L."/>
            <person name="Childs K.L."/>
            <person name="Yandell M."/>
            <person name="Gundlach H."/>
            <person name="Mayer K.F."/>
            <person name="Schwartz D.C."/>
            <person name="Town C.D."/>
        </authorList>
    </citation>
    <scope>GENOME REANNOTATION</scope>
    <source>
        <strain evidence="1">A17</strain>
        <strain evidence="2 3">cv. Jemalong A17</strain>
    </source>
</reference>
<reference evidence="1 3" key="1">
    <citation type="journal article" date="2011" name="Nature">
        <title>The Medicago genome provides insight into the evolution of rhizobial symbioses.</title>
        <authorList>
            <person name="Young N.D."/>
            <person name="Debelle F."/>
            <person name="Oldroyd G.E."/>
            <person name="Geurts R."/>
            <person name="Cannon S.B."/>
            <person name="Udvardi M.K."/>
            <person name="Benedito V.A."/>
            <person name="Mayer K.F."/>
            <person name="Gouzy J."/>
            <person name="Schoof H."/>
            <person name="Van de Peer Y."/>
            <person name="Proost S."/>
            <person name="Cook D.R."/>
            <person name="Meyers B.C."/>
            <person name="Spannagl M."/>
            <person name="Cheung F."/>
            <person name="De Mita S."/>
            <person name="Krishnakumar V."/>
            <person name="Gundlach H."/>
            <person name="Zhou S."/>
            <person name="Mudge J."/>
            <person name="Bharti A.K."/>
            <person name="Murray J.D."/>
            <person name="Naoumkina M.A."/>
            <person name="Rosen B."/>
            <person name="Silverstein K.A."/>
            <person name="Tang H."/>
            <person name="Rombauts S."/>
            <person name="Zhao P.X."/>
            <person name="Zhou P."/>
            <person name="Barbe V."/>
            <person name="Bardou P."/>
            <person name="Bechner M."/>
            <person name="Bellec A."/>
            <person name="Berger A."/>
            <person name="Berges H."/>
            <person name="Bidwell S."/>
            <person name="Bisseling T."/>
            <person name="Choisne N."/>
            <person name="Couloux A."/>
            <person name="Denny R."/>
            <person name="Deshpande S."/>
            <person name="Dai X."/>
            <person name="Doyle J.J."/>
            <person name="Dudez A.M."/>
            <person name="Farmer A.D."/>
            <person name="Fouteau S."/>
            <person name="Franken C."/>
            <person name="Gibelin C."/>
            <person name="Gish J."/>
            <person name="Goldstein S."/>
            <person name="Gonzalez A.J."/>
            <person name="Green P.J."/>
            <person name="Hallab A."/>
            <person name="Hartog M."/>
            <person name="Hua A."/>
            <person name="Humphray S.J."/>
            <person name="Jeong D.H."/>
            <person name="Jing Y."/>
            <person name="Jocker A."/>
            <person name="Kenton S.M."/>
            <person name="Kim D.J."/>
            <person name="Klee K."/>
            <person name="Lai H."/>
            <person name="Lang C."/>
            <person name="Lin S."/>
            <person name="Macmil S.L."/>
            <person name="Magdelenat G."/>
            <person name="Matthews L."/>
            <person name="McCorrison J."/>
            <person name="Monaghan E.L."/>
            <person name="Mun J.H."/>
            <person name="Najar F.Z."/>
            <person name="Nicholson C."/>
            <person name="Noirot C."/>
            <person name="O'Bleness M."/>
            <person name="Paule C.R."/>
            <person name="Poulain J."/>
            <person name="Prion F."/>
            <person name="Qin B."/>
            <person name="Qu C."/>
            <person name="Retzel E.F."/>
            <person name="Riddle C."/>
            <person name="Sallet E."/>
            <person name="Samain S."/>
            <person name="Samson N."/>
            <person name="Sanders I."/>
            <person name="Saurat O."/>
            <person name="Scarpelli C."/>
            <person name="Schiex T."/>
            <person name="Segurens B."/>
            <person name="Severin A.J."/>
            <person name="Sherrier D.J."/>
            <person name="Shi R."/>
            <person name="Sims S."/>
            <person name="Singer S.R."/>
            <person name="Sinharoy S."/>
            <person name="Sterck L."/>
            <person name="Viollet A."/>
            <person name="Wang B.B."/>
            <person name="Wang K."/>
            <person name="Wang M."/>
            <person name="Wang X."/>
            <person name="Warfsmann J."/>
            <person name="Weissenbach J."/>
            <person name="White D.D."/>
            <person name="White J.D."/>
            <person name="Wiley G.B."/>
            <person name="Wincker P."/>
            <person name="Xing Y."/>
            <person name="Yang L."/>
            <person name="Yao Z."/>
            <person name="Ying F."/>
            <person name="Zhai J."/>
            <person name="Zhou L."/>
            <person name="Zuber A."/>
            <person name="Denarie J."/>
            <person name="Dixon R.A."/>
            <person name="May G.D."/>
            <person name="Schwartz D.C."/>
            <person name="Rogers J."/>
            <person name="Quetier F."/>
            <person name="Town C.D."/>
            <person name="Roe B.A."/>
        </authorList>
    </citation>
    <scope>NUCLEOTIDE SEQUENCE [LARGE SCALE GENOMIC DNA]</scope>
    <source>
        <strain evidence="1">A17</strain>
        <strain evidence="2 3">cv. Jemalong A17</strain>
    </source>
</reference>
<evidence type="ECO:0000313" key="2">
    <source>
        <dbReference type="EnsemblPlants" id="AES79855"/>
    </source>
</evidence>
<organism evidence="1 3">
    <name type="scientific">Medicago truncatula</name>
    <name type="common">Barrel medic</name>
    <name type="synonym">Medicago tribuloides</name>
    <dbReference type="NCBI Taxonomy" id="3880"/>
    <lineage>
        <taxon>Eukaryota</taxon>
        <taxon>Viridiplantae</taxon>
        <taxon>Streptophyta</taxon>
        <taxon>Embryophyta</taxon>
        <taxon>Tracheophyta</taxon>
        <taxon>Spermatophyta</taxon>
        <taxon>Magnoliopsida</taxon>
        <taxon>eudicotyledons</taxon>
        <taxon>Gunneridae</taxon>
        <taxon>Pentapetalae</taxon>
        <taxon>rosids</taxon>
        <taxon>fabids</taxon>
        <taxon>Fabales</taxon>
        <taxon>Fabaceae</taxon>
        <taxon>Papilionoideae</taxon>
        <taxon>50 kb inversion clade</taxon>
        <taxon>NPAAA clade</taxon>
        <taxon>Hologalegina</taxon>
        <taxon>IRL clade</taxon>
        <taxon>Trifolieae</taxon>
        <taxon>Medicago</taxon>
    </lineage>
</organism>
<dbReference type="AlphaFoldDB" id="G7KY67"/>
<name>G7KY67_MEDTR</name>
<evidence type="ECO:0000313" key="1">
    <source>
        <dbReference type="EMBL" id="AES79855.2"/>
    </source>
</evidence>
<dbReference type="EnsemblPlants" id="AES79855">
    <property type="protein sequence ID" value="AES79855"/>
    <property type="gene ID" value="MTR_7g073420"/>
</dbReference>
<reference evidence="2" key="3">
    <citation type="submission" date="2015-04" db="UniProtKB">
        <authorList>
            <consortium name="EnsemblPlants"/>
        </authorList>
    </citation>
    <scope>IDENTIFICATION</scope>
    <source>
        <strain evidence="2">cv. Jemalong A17</strain>
    </source>
</reference>